<evidence type="ECO:0000256" key="9">
    <source>
        <dbReference type="ARBA" id="ARBA00030917"/>
    </source>
</evidence>
<dbReference type="GO" id="GO:0006614">
    <property type="term" value="P:SRP-dependent cotranslational protein targeting to membrane"/>
    <property type="evidence" value="ECO:0007669"/>
    <property type="project" value="InterPro"/>
</dbReference>
<organism evidence="11 12">
    <name type="scientific">Tieghemostelium lacteum</name>
    <name type="common">Slime mold</name>
    <name type="synonym">Dictyostelium lacteum</name>
    <dbReference type="NCBI Taxonomy" id="361077"/>
    <lineage>
        <taxon>Eukaryota</taxon>
        <taxon>Amoebozoa</taxon>
        <taxon>Evosea</taxon>
        <taxon>Eumycetozoa</taxon>
        <taxon>Dictyostelia</taxon>
        <taxon>Dictyosteliales</taxon>
        <taxon>Raperosteliaceae</taxon>
        <taxon>Tieghemostelium</taxon>
    </lineage>
</organism>
<dbReference type="OrthoDB" id="10059529at2759"/>
<evidence type="ECO:0000256" key="6">
    <source>
        <dbReference type="ARBA" id="ARBA00022824"/>
    </source>
</evidence>
<evidence type="ECO:0000256" key="4">
    <source>
        <dbReference type="ARBA" id="ARBA00022231"/>
    </source>
</evidence>
<proteinExistence type="inferred from homology"/>
<comment type="similarity">
    <text evidence="3">Belongs to the TRAP-gamma family.</text>
</comment>
<feature type="transmembrane region" description="Helical" evidence="10">
    <location>
        <begin position="128"/>
        <end position="147"/>
    </location>
</feature>
<keyword evidence="7 10" id="KW-1133">Transmembrane helix</keyword>
<accession>A0A151ZEB0</accession>
<comment type="function">
    <text evidence="1">TRAP proteins are part of a complex whose function is to bind calcium to the ER membrane and thereby regulate the retention of ER resident proteins.</text>
</comment>
<feature type="transmembrane region" description="Helical" evidence="10">
    <location>
        <begin position="52"/>
        <end position="72"/>
    </location>
</feature>
<dbReference type="PANTHER" id="PTHR13399">
    <property type="entry name" value="TRANSLOCON-ASSOCIATED PROTEIN TRAP , GAMMA SUBUNIT"/>
    <property type="match status" value="1"/>
</dbReference>
<comment type="caution">
    <text evidence="11">The sequence shown here is derived from an EMBL/GenBank/DDBJ whole genome shotgun (WGS) entry which is preliminary data.</text>
</comment>
<reference evidence="11 12" key="1">
    <citation type="submission" date="2015-12" db="EMBL/GenBank/DDBJ databases">
        <title>Dictyostelia acquired genes for synthesis and detection of signals that induce cell-type specialization by lateral gene transfer from prokaryotes.</title>
        <authorList>
            <person name="Gloeckner G."/>
            <person name="Schaap P."/>
        </authorList>
    </citation>
    <scope>NUCLEOTIDE SEQUENCE [LARGE SCALE GENOMIC DNA]</scope>
    <source>
        <strain evidence="11 12">TK</strain>
    </source>
</reference>
<dbReference type="AlphaFoldDB" id="A0A151ZEB0"/>
<evidence type="ECO:0000256" key="2">
    <source>
        <dbReference type="ARBA" id="ARBA00004477"/>
    </source>
</evidence>
<dbReference type="FunCoup" id="A0A151ZEB0">
    <property type="interactions" value="245"/>
</dbReference>
<evidence type="ECO:0000256" key="7">
    <source>
        <dbReference type="ARBA" id="ARBA00022989"/>
    </source>
</evidence>
<dbReference type="OMA" id="PLWLFWR"/>
<gene>
    <name evidence="11" type="ORF">DLAC_07071</name>
</gene>
<dbReference type="GO" id="GO:0005789">
    <property type="term" value="C:endoplasmic reticulum membrane"/>
    <property type="evidence" value="ECO:0007669"/>
    <property type="project" value="UniProtKB-SubCell"/>
</dbReference>
<keyword evidence="5 10" id="KW-0812">Transmembrane</keyword>
<protein>
    <recommendedName>
        <fullName evidence="4">Translocon-associated protein subunit gamma</fullName>
    </recommendedName>
    <alternativeName>
        <fullName evidence="9">Signal sequence receptor subunit gamma</fullName>
    </alternativeName>
</protein>
<dbReference type="InterPro" id="IPR009779">
    <property type="entry name" value="SSR3"/>
</dbReference>
<sequence length="177" mass="19820">MKPQVEEDEFSAFRNENVVSVEQKIVYFINGLFVSLIPVYLFHSIYSLTLESYIIVYASVTLFSALVLSFAYNNIYRLKKLKLSTTRDHLLSASKTKVQSGYDKKKVLAAKKESQALVTSHEAIAMSIMYNNALFIVSTLVFSFVIFKSVPLVYNFIASVAMASGVTAFLSTGSKQH</sequence>
<evidence type="ECO:0000313" key="11">
    <source>
        <dbReference type="EMBL" id="KYQ92224.1"/>
    </source>
</evidence>
<keyword evidence="8 10" id="KW-0472">Membrane</keyword>
<comment type="subcellular location">
    <subcellularLocation>
        <location evidence="2">Endoplasmic reticulum membrane</location>
        <topology evidence="2">Multi-pass membrane protein</topology>
    </subcellularLocation>
</comment>
<dbReference type="Proteomes" id="UP000076078">
    <property type="component" value="Unassembled WGS sequence"/>
</dbReference>
<feature type="transmembrane region" description="Helical" evidence="10">
    <location>
        <begin position="25"/>
        <end position="46"/>
    </location>
</feature>
<keyword evidence="6" id="KW-0256">Endoplasmic reticulum</keyword>
<dbReference type="EMBL" id="LODT01000031">
    <property type="protein sequence ID" value="KYQ92224.1"/>
    <property type="molecule type" value="Genomic_DNA"/>
</dbReference>
<name>A0A151ZEB0_TIELA</name>
<evidence type="ECO:0000313" key="12">
    <source>
        <dbReference type="Proteomes" id="UP000076078"/>
    </source>
</evidence>
<evidence type="ECO:0000256" key="10">
    <source>
        <dbReference type="SAM" id="Phobius"/>
    </source>
</evidence>
<dbReference type="InParanoid" id="A0A151ZEB0"/>
<evidence type="ECO:0000256" key="5">
    <source>
        <dbReference type="ARBA" id="ARBA00022692"/>
    </source>
</evidence>
<dbReference type="Pfam" id="PF07074">
    <property type="entry name" value="TRAP-gamma"/>
    <property type="match status" value="1"/>
</dbReference>
<evidence type="ECO:0000256" key="1">
    <source>
        <dbReference type="ARBA" id="ARBA00002838"/>
    </source>
</evidence>
<evidence type="ECO:0000256" key="3">
    <source>
        <dbReference type="ARBA" id="ARBA00007990"/>
    </source>
</evidence>
<dbReference type="PANTHER" id="PTHR13399:SF2">
    <property type="entry name" value="TRANSLOCON-ASSOCIATED PROTEIN SUBUNIT GAMMA"/>
    <property type="match status" value="1"/>
</dbReference>
<dbReference type="STRING" id="361077.A0A151ZEB0"/>
<keyword evidence="12" id="KW-1185">Reference proteome</keyword>
<feature type="transmembrane region" description="Helical" evidence="10">
    <location>
        <begin position="153"/>
        <end position="172"/>
    </location>
</feature>
<evidence type="ECO:0000256" key="8">
    <source>
        <dbReference type="ARBA" id="ARBA00023136"/>
    </source>
</evidence>